<evidence type="ECO:0000313" key="1">
    <source>
        <dbReference type="EMBL" id="AND75031.1"/>
    </source>
</evidence>
<protein>
    <recommendedName>
        <fullName evidence="3">Prohead core scaffolding protein and protease</fullName>
    </recommendedName>
</protein>
<evidence type="ECO:0008006" key="3">
    <source>
        <dbReference type="Google" id="ProtNLM"/>
    </source>
</evidence>
<gene>
    <name evidence="1" type="ORF">pf16_108</name>
</gene>
<accession>A0A1S5R3P7</accession>
<dbReference type="InterPro" id="IPR005082">
    <property type="entry name" value="Peptidase_U9_T4_prohead"/>
</dbReference>
<reference evidence="1 2" key="1">
    <citation type="submission" date="2016-03" db="EMBL/GenBank/DDBJ databases">
        <title>Characterisation of pf16 and phiPMW: Two novel phages infecting Pseudomonas putida PpG1.</title>
        <authorList>
            <person name="Magill D.J."/>
            <person name="Krylov V.N."/>
            <person name="Shaburova O.V."/>
            <person name="Allen C.C.R."/>
            <person name="McGrath J.W."/>
            <person name="Quinn J.P."/>
            <person name="Kulakov L.A."/>
        </authorList>
    </citation>
    <scope>NUCLEOTIDE SEQUENCE [LARGE SCALE GENOMIC DNA]</scope>
</reference>
<sequence length="210" mass="23096">MAKLLIESSQEVEVLHEATEGGGKKLYIEGIFAQAEVKNGNGRWYSKGIMESAVQAYQDNFVSRRRALGELNHPDRPFADPEHAAILIESLEWKGNDVIGKALVLPTPKGQIVAGLLEGGFNMGVSTRGLGSLRESNGMKYVQSDFMLTAVDAVDNPSAPNAYVKPLFESAWVKNKEGMWVPGNDVEAEGINEQLFLERLEAYIKSIKRS</sequence>
<evidence type="ECO:0000313" key="2">
    <source>
        <dbReference type="Proteomes" id="UP000225821"/>
    </source>
</evidence>
<dbReference type="EMBL" id="KU873925">
    <property type="protein sequence ID" value="AND75031.1"/>
    <property type="molecule type" value="Genomic_DNA"/>
</dbReference>
<dbReference type="Pfam" id="PF03420">
    <property type="entry name" value="Peptidase_S77"/>
    <property type="match status" value="1"/>
</dbReference>
<dbReference type="OrthoDB" id="11000at10239"/>
<name>A0A1S5R3P7_9CAUD</name>
<dbReference type="Proteomes" id="UP000225821">
    <property type="component" value="Segment"/>
</dbReference>
<proteinExistence type="predicted"/>
<keyword evidence="2" id="KW-1185">Reference proteome</keyword>
<organism evidence="1 2">
    <name type="scientific">Pseudomonas phage pf16</name>
    <dbReference type="NCBI Taxonomy" id="1815630"/>
    <lineage>
        <taxon>Viruses</taxon>
        <taxon>Duplodnaviria</taxon>
        <taxon>Heunggongvirae</taxon>
        <taxon>Uroviricota</taxon>
        <taxon>Caudoviricetes</taxon>
        <taxon>Chakrabartyvirus</taxon>
        <taxon>Chakrabartyvirus pf16</taxon>
    </lineage>
</organism>